<evidence type="ECO:0000313" key="3">
    <source>
        <dbReference type="Proteomes" id="UP001501822"/>
    </source>
</evidence>
<feature type="domain" description="Siphovirus-type tail component C-terminal" evidence="1">
    <location>
        <begin position="209"/>
        <end position="309"/>
    </location>
</feature>
<reference evidence="3" key="1">
    <citation type="journal article" date="2019" name="Int. J. Syst. Evol. Microbiol.">
        <title>The Global Catalogue of Microorganisms (GCM) 10K type strain sequencing project: providing services to taxonomists for standard genome sequencing and annotation.</title>
        <authorList>
            <consortium name="The Broad Institute Genomics Platform"/>
            <consortium name="The Broad Institute Genome Sequencing Center for Infectious Disease"/>
            <person name="Wu L."/>
            <person name="Ma J."/>
        </authorList>
    </citation>
    <scope>NUCLEOTIDE SEQUENCE [LARGE SCALE GENOMIC DNA]</scope>
    <source>
        <strain evidence="3">JCM 3146</strain>
    </source>
</reference>
<evidence type="ECO:0000313" key="2">
    <source>
        <dbReference type="EMBL" id="GAA0347920.1"/>
    </source>
</evidence>
<comment type="caution">
    <text evidence="2">The sequence shown here is derived from an EMBL/GenBank/DDBJ whole genome shotgun (WGS) entry which is preliminary data.</text>
</comment>
<dbReference type="Proteomes" id="UP001501822">
    <property type="component" value="Unassembled WGS sequence"/>
</dbReference>
<name>A0ABP3GK83_9ACTN</name>
<proteinExistence type="predicted"/>
<sequence length="310" mass="32443">MSIPAVEPPITGGTTGYLPGTDFGGLTGAIDDSAGSGVVIPLGQVDDAYVQWRMTDLTGWDAADLEENAETRTGADGMFDAPNYYGGRTVQVKGLIVAPDAVTLEAAMYRLVQAVPPRRLVTVRFDEATPKYVMARRSGRPMVGKVTDRTAEFDVSLLAPDPRKYAVDATSVTLSIAQPAAGLAPPWTAPVTLPARTGGSDTVVVTNSGIYETQPLIRIAGPGQDLQITNTTTGAFLAYDVLLGATDYLLVDCHAGVALLNGTAPRSPSPGSSVTERFVIVPGDNRLQLTGTATDVVVASATVQFNSAWD</sequence>
<protein>
    <recommendedName>
        <fullName evidence="1">Siphovirus-type tail component C-terminal domain-containing protein</fullName>
    </recommendedName>
</protein>
<accession>A0ABP3GK83</accession>
<organism evidence="2 3">
    <name type="scientific">Actinoallomurus spadix</name>
    <dbReference type="NCBI Taxonomy" id="79912"/>
    <lineage>
        <taxon>Bacteria</taxon>
        <taxon>Bacillati</taxon>
        <taxon>Actinomycetota</taxon>
        <taxon>Actinomycetes</taxon>
        <taxon>Streptosporangiales</taxon>
        <taxon>Thermomonosporaceae</taxon>
        <taxon>Actinoallomurus</taxon>
    </lineage>
</organism>
<gene>
    <name evidence="2" type="ORF">GCM10010151_42040</name>
</gene>
<dbReference type="RefSeq" id="WP_252801334.1">
    <property type="nucleotide sequence ID" value="NZ_BAAABM010000037.1"/>
</dbReference>
<dbReference type="Pfam" id="PF22768">
    <property type="entry name" value="SPP1_Dit"/>
    <property type="match status" value="1"/>
</dbReference>
<dbReference type="EMBL" id="BAAABM010000037">
    <property type="protein sequence ID" value="GAA0347920.1"/>
    <property type="molecule type" value="Genomic_DNA"/>
</dbReference>
<dbReference type="Gene3D" id="2.40.30.200">
    <property type="match status" value="1"/>
</dbReference>
<keyword evidence="3" id="KW-1185">Reference proteome</keyword>
<dbReference type="InterPro" id="IPR054738">
    <property type="entry name" value="Siphovirus-type_tail_C"/>
</dbReference>
<evidence type="ECO:0000259" key="1">
    <source>
        <dbReference type="Pfam" id="PF22768"/>
    </source>
</evidence>